<dbReference type="Pfam" id="PF12804">
    <property type="entry name" value="NTP_transf_3"/>
    <property type="match status" value="1"/>
</dbReference>
<keyword evidence="4" id="KW-1185">Reference proteome</keyword>
<dbReference type="PANTHER" id="PTHR19136:SF81">
    <property type="entry name" value="MOLYBDENUM COFACTOR GUANYLYLTRANSFERASE"/>
    <property type="match status" value="1"/>
</dbReference>
<name>A0ABY6ZEZ5_9BACL</name>
<dbReference type="SUPFAM" id="SSF53448">
    <property type="entry name" value="Nucleotide-diphospho-sugar transferases"/>
    <property type="match status" value="1"/>
</dbReference>
<evidence type="ECO:0000313" key="4">
    <source>
        <dbReference type="Proteomes" id="UP001164761"/>
    </source>
</evidence>
<dbReference type="Proteomes" id="UP001164761">
    <property type="component" value="Chromosome"/>
</dbReference>
<feature type="domain" description="MobA-like NTP transferase" evidence="2">
    <location>
        <begin position="5"/>
        <end position="167"/>
    </location>
</feature>
<gene>
    <name evidence="3" type="ORF">NZD89_20665</name>
</gene>
<dbReference type="InterPro" id="IPR029044">
    <property type="entry name" value="Nucleotide-diphossugar_trans"/>
</dbReference>
<sequence>MRCAALVLAGGASRRMGVDKLSLQVRRGGDRTILDHVVDCALAVSESVVIVHAPERTAAIMRIANRCDERIRFHSDDLWYNGPLFAIANAWPTSDEAEVVHVVAGDLPGLNAEVLMSCETTLRTETDVDAVLVTREWRLQPWLGCYRQIVGQIFRAVATSGERRLMKVVESCSVARISAESAGWPLWWTEPVHTKEDYERWQSDGREFRAKT</sequence>
<evidence type="ECO:0000313" key="3">
    <source>
        <dbReference type="EMBL" id="WAH40691.1"/>
    </source>
</evidence>
<evidence type="ECO:0000259" key="2">
    <source>
        <dbReference type="Pfam" id="PF12804"/>
    </source>
</evidence>
<dbReference type="GO" id="GO:0016740">
    <property type="term" value="F:transferase activity"/>
    <property type="evidence" value="ECO:0007669"/>
    <property type="project" value="UniProtKB-KW"/>
</dbReference>
<dbReference type="PANTHER" id="PTHR19136">
    <property type="entry name" value="MOLYBDENUM COFACTOR GUANYLYLTRANSFERASE"/>
    <property type="match status" value="1"/>
</dbReference>
<accession>A0ABY6ZEZ5</accession>
<proteinExistence type="predicted"/>
<reference evidence="3" key="1">
    <citation type="submission" date="2022-08" db="EMBL/GenBank/DDBJ databases">
        <title>Alicyclobacillus fastidiosus DSM 17978, complete genome.</title>
        <authorList>
            <person name="Wang Q."/>
            <person name="Cai R."/>
            <person name="Wang Z."/>
        </authorList>
    </citation>
    <scope>NUCLEOTIDE SEQUENCE</scope>
    <source>
        <strain evidence="3">DSM 17978</strain>
    </source>
</reference>
<organism evidence="3 4">
    <name type="scientific">Alicyclobacillus fastidiosus</name>
    <dbReference type="NCBI Taxonomy" id="392011"/>
    <lineage>
        <taxon>Bacteria</taxon>
        <taxon>Bacillati</taxon>
        <taxon>Bacillota</taxon>
        <taxon>Bacilli</taxon>
        <taxon>Bacillales</taxon>
        <taxon>Alicyclobacillaceae</taxon>
        <taxon>Alicyclobacillus</taxon>
    </lineage>
</organism>
<keyword evidence="1 3" id="KW-0808">Transferase</keyword>
<dbReference type="RefSeq" id="WP_268004588.1">
    <property type="nucleotide sequence ID" value="NZ_BSUT01000001.1"/>
</dbReference>
<dbReference type="InterPro" id="IPR025877">
    <property type="entry name" value="MobA-like_NTP_Trfase"/>
</dbReference>
<evidence type="ECO:0000256" key="1">
    <source>
        <dbReference type="ARBA" id="ARBA00022679"/>
    </source>
</evidence>
<dbReference type="Gene3D" id="3.90.550.10">
    <property type="entry name" value="Spore Coat Polysaccharide Biosynthesis Protein SpsA, Chain A"/>
    <property type="match status" value="1"/>
</dbReference>
<protein>
    <submittedName>
        <fullName evidence="3">NTP transferase domain-containing protein</fullName>
    </submittedName>
</protein>
<dbReference type="EMBL" id="CP104067">
    <property type="protein sequence ID" value="WAH40691.1"/>
    <property type="molecule type" value="Genomic_DNA"/>
</dbReference>